<evidence type="ECO:0000256" key="2">
    <source>
        <dbReference type="PROSITE-ProRule" id="PRU00169"/>
    </source>
</evidence>
<dbReference type="AlphaFoldDB" id="A0A850RER7"/>
<dbReference type="Gene3D" id="3.40.50.2300">
    <property type="match status" value="1"/>
</dbReference>
<keyword evidence="5" id="KW-1185">Reference proteome</keyword>
<evidence type="ECO:0000313" key="5">
    <source>
        <dbReference type="Proteomes" id="UP000592294"/>
    </source>
</evidence>
<dbReference type="Pfam" id="PF07228">
    <property type="entry name" value="SpoIIE"/>
    <property type="match status" value="1"/>
</dbReference>
<dbReference type="InterPro" id="IPR001932">
    <property type="entry name" value="PPM-type_phosphatase-like_dom"/>
</dbReference>
<protein>
    <submittedName>
        <fullName evidence="4">Fused response regulator/phosphatase</fullName>
    </submittedName>
</protein>
<evidence type="ECO:0000256" key="1">
    <source>
        <dbReference type="ARBA" id="ARBA00022801"/>
    </source>
</evidence>
<dbReference type="InterPro" id="IPR001789">
    <property type="entry name" value="Sig_transdc_resp-reg_receiver"/>
</dbReference>
<comment type="caution">
    <text evidence="4">The sequence shown here is derived from an EMBL/GenBank/DDBJ whole genome shotgun (WGS) entry which is preliminary data.</text>
</comment>
<dbReference type="Gene3D" id="3.60.40.10">
    <property type="entry name" value="PPM-type phosphatase domain"/>
    <property type="match status" value="1"/>
</dbReference>
<evidence type="ECO:0000259" key="3">
    <source>
        <dbReference type="PROSITE" id="PS50110"/>
    </source>
</evidence>
<reference evidence="4 5" key="1">
    <citation type="submission" date="2020-06" db="EMBL/GenBank/DDBJ databases">
        <title>Whole-genome sequence of Allochromatium humboldtianum DSM 21881, type strain.</title>
        <authorList>
            <person name="Kyndt J.A."/>
            <person name="Meyer T.E."/>
        </authorList>
    </citation>
    <scope>NUCLEOTIDE SEQUENCE [LARGE SCALE GENOMIC DNA]</scope>
    <source>
        <strain evidence="4 5">DSM 21881</strain>
    </source>
</reference>
<organism evidence="4 5">
    <name type="scientific">Allochromatium humboldtianum</name>
    <dbReference type="NCBI Taxonomy" id="504901"/>
    <lineage>
        <taxon>Bacteria</taxon>
        <taxon>Pseudomonadati</taxon>
        <taxon>Pseudomonadota</taxon>
        <taxon>Gammaproteobacteria</taxon>
        <taxon>Chromatiales</taxon>
        <taxon>Chromatiaceae</taxon>
        <taxon>Allochromatium</taxon>
    </lineage>
</organism>
<dbReference type="InterPro" id="IPR011006">
    <property type="entry name" value="CheY-like_superfamily"/>
</dbReference>
<dbReference type="SMART" id="SM00331">
    <property type="entry name" value="PP2C_SIG"/>
    <property type="match status" value="1"/>
</dbReference>
<sequence>MSLPLPVPARAPVSPDPIGADAGERGLALIVDDEASNRRLLGLMLVKEGFRTLEASNGREALEIFERERPDIVFMDVLMPEMDGLESTIRIKRLAGDDFVPVIFLTAVKDEQCLLRCIEAGGDDFLAKPFTLTRLRARVLAMERVRDLQRALAVKQRQLTTLLERDQEEKQLAERVWSQAVKHYNAHVPAIELVERPATIFNGDLVLMHYLPDGGLRILLGDFTGHGLAATVGALPVADTFHAMTTKGFDDVALLTELNHKLYRLLPTERFMAAYLISISGRGDTLSWWNGGMPAAHLRTATDLVELPSHGLPLGILPDLHDPVMRRVELSAGDRLLLMSDGLFEALDRHDRMFVDTGLRGLLEGWQPGTPILPSLMEAFDAHCAGTEQTDDVAVMEIPLDITVLHAPSGT</sequence>
<keyword evidence="1" id="KW-0378">Hydrolase</keyword>
<dbReference type="PANTHER" id="PTHR43156">
    <property type="entry name" value="STAGE II SPORULATION PROTEIN E-RELATED"/>
    <property type="match status" value="1"/>
</dbReference>
<name>A0A850RER7_9GAMM</name>
<dbReference type="PANTHER" id="PTHR43156:SF2">
    <property type="entry name" value="STAGE II SPORULATION PROTEIN E"/>
    <property type="match status" value="1"/>
</dbReference>
<feature type="modified residue" description="4-aspartylphosphate" evidence="2">
    <location>
        <position position="76"/>
    </location>
</feature>
<dbReference type="SUPFAM" id="SSF81606">
    <property type="entry name" value="PP2C-like"/>
    <property type="match status" value="1"/>
</dbReference>
<dbReference type="Pfam" id="PF00072">
    <property type="entry name" value="Response_reg"/>
    <property type="match status" value="1"/>
</dbReference>
<dbReference type="PROSITE" id="PS50110">
    <property type="entry name" value="RESPONSE_REGULATORY"/>
    <property type="match status" value="1"/>
</dbReference>
<dbReference type="InterPro" id="IPR052016">
    <property type="entry name" value="Bact_Sigma-Reg"/>
</dbReference>
<dbReference type="InterPro" id="IPR036457">
    <property type="entry name" value="PPM-type-like_dom_sf"/>
</dbReference>
<gene>
    <name evidence="4" type="ORF">HW932_10450</name>
</gene>
<accession>A0A850RER7</accession>
<proteinExistence type="predicted"/>
<dbReference type="RefSeq" id="WP_176976436.1">
    <property type="nucleotide sequence ID" value="NZ_JABZEO010000006.1"/>
</dbReference>
<dbReference type="GO" id="GO:0016791">
    <property type="term" value="F:phosphatase activity"/>
    <property type="evidence" value="ECO:0007669"/>
    <property type="project" value="TreeGrafter"/>
</dbReference>
<evidence type="ECO:0000313" key="4">
    <source>
        <dbReference type="EMBL" id="NVZ09682.1"/>
    </source>
</evidence>
<keyword evidence="2" id="KW-0597">Phosphoprotein</keyword>
<dbReference type="SMART" id="SM00448">
    <property type="entry name" value="REC"/>
    <property type="match status" value="1"/>
</dbReference>
<dbReference type="GO" id="GO:0000160">
    <property type="term" value="P:phosphorelay signal transduction system"/>
    <property type="evidence" value="ECO:0007669"/>
    <property type="project" value="InterPro"/>
</dbReference>
<dbReference type="SUPFAM" id="SSF52172">
    <property type="entry name" value="CheY-like"/>
    <property type="match status" value="1"/>
</dbReference>
<dbReference type="Proteomes" id="UP000592294">
    <property type="component" value="Unassembled WGS sequence"/>
</dbReference>
<dbReference type="EMBL" id="JABZEO010000006">
    <property type="protein sequence ID" value="NVZ09682.1"/>
    <property type="molecule type" value="Genomic_DNA"/>
</dbReference>
<feature type="domain" description="Response regulatory" evidence="3">
    <location>
        <begin position="27"/>
        <end position="143"/>
    </location>
</feature>